<dbReference type="Proteomes" id="UP001497383">
    <property type="component" value="Chromosome 2"/>
</dbReference>
<dbReference type="Pfam" id="PF03162">
    <property type="entry name" value="Y_phosphatase2"/>
    <property type="match status" value="1"/>
</dbReference>
<dbReference type="GeneID" id="92206466"/>
<evidence type="ECO:0008006" key="3">
    <source>
        <dbReference type="Google" id="ProtNLM"/>
    </source>
</evidence>
<dbReference type="RefSeq" id="XP_066828208.1">
    <property type="nucleotide sequence ID" value="XM_066971140.1"/>
</dbReference>
<dbReference type="EMBL" id="OZ022406">
    <property type="protein sequence ID" value="CAK9436748.1"/>
    <property type="molecule type" value="Genomic_DNA"/>
</dbReference>
<protein>
    <recommendedName>
        <fullName evidence="3">Tyrosine-protein phosphatase OCA6</fullName>
    </recommendedName>
</protein>
<reference evidence="1 2" key="1">
    <citation type="submission" date="2024-03" db="EMBL/GenBank/DDBJ databases">
        <authorList>
            <person name="Brejova B."/>
        </authorList>
    </citation>
    <scope>NUCLEOTIDE SEQUENCE [LARGE SCALE GENOMIC DNA]</scope>
    <source>
        <strain evidence="1 2">CBS 14171</strain>
    </source>
</reference>
<dbReference type="InterPro" id="IPR029021">
    <property type="entry name" value="Prot-tyrosine_phosphatase-like"/>
</dbReference>
<gene>
    <name evidence="1" type="ORF">LODBEIA_P12700</name>
</gene>
<proteinExistence type="predicted"/>
<evidence type="ECO:0000313" key="2">
    <source>
        <dbReference type="Proteomes" id="UP001497383"/>
    </source>
</evidence>
<dbReference type="InterPro" id="IPR004861">
    <property type="entry name" value="Siw14-like"/>
</dbReference>
<evidence type="ECO:0000313" key="1">
    <source>
        <dbReference type="EMBL" id="CAK9436748.1"/>
    </source>
</evidence>
<dbReference type="PANTHER" id="PTHR31126:SF14">
    <property type="entry name" value="TYROSINE-PROTEIN PHOSPHATASE OCA6-RELATED"/>
    <property type="match status" value="1"/>
</dbReference>
<accession>A0ABP0ZFU1</accession>
<keyword evidence="2" id="KW-1185">Reference proteome</keyword>
<sequence>MSIIPDCYIPPLRFNSIQPNLYRGAYPRSPNFNFLATLNLQTIISLTPEPITPATDPQLHAWAQSNQIRLIHLECASGGKGKKRSTPLDYDTAIHALNIIIHQSNSPIFIHCLNGGQITSLLVACLRKLQFWSAISIFNEFINFTTNITVNDRLFVENFGGVVEINYDDKVPWLWVGVSKHLVNSHPKLKVRDVSSINSRKKADERISTEEEMVDPLDE</sequence>
<dbReference type="SUPFAM" id="SSF52799">
    <property type="entry name" value="(Phosphotyrosine protein) phosphatases II"/>
    <property type="match status" value="1"/>
</dbReference>
<name>A0ABP0ZFU1_9ASCO</name>
<dbReference type="Gene3D" id="3.90.190.10">
    <property type="entry name" value="Protein tyrosine phosphatase superfamily"/>
    <property type="match status" value="1"/>
</dbReference>
<dbReference type="PANTHER" id="PTHR31126">
    <property type="entry name" value="TYROSINE-PROTEIN PHOSPHATASE"/>
    <property type="match status" value="1"/>
</dbReference>
<organism evidence="1 2">
    <name type="scientific">Lodderomyces beijingensis</name>
    <dbReference type="NCBI Taxonomy" id="1775926"/>
    <lineage>
        <taxon>Eukaryota</taxon>
        <taxon>Fungi</taxon>
        <taxon>Dikarya</taxon>
        <taxon>Ascomycota</taxon>
        <taxon>Saccharomycotina</taxon>
        <taxon>Pichiomycetes</taxon>
        <taxon>Debaryomycetaceae</taxon>
        <taxon>Candida/Lodderomyces clade</taxon>
        <taxon>Lodderomyces</taxon>
    </lineage>
</organism>